<keyword evidence="2" id="KW-1185">Reference proteome</keyword>
<accession>A0ABX7CFX1</accession>
<dbReference type="InterPro" id="IPR025387">
    <property type="entry name" value="DUF4299"/>
</dbReference>
<dbReference type="EMBL" id="CP068114">
    <property type="protein sequence ID" value="QQS88383.1"/>
    <property type="molecule type" value="Genomic_DNA"/>
</dbReference>
<evidence type="ECO:0000313" key="1">
    <source>
        <dbReference type="EMBL" id="QQS88383.1"/>
    </source>
</evidence>
<dbReference type="Pfam" id="PF14132">
    <property type="entry name" value="DUF4299"/>
    <property type="match status" value="1"/>
</dbReference>
<sequence>MSEIFLLNSNKKISIKKILKLTGEFDSFKFQDIPDYDVDFDEKVEDYNKDLEIKDKEEDYKILSRINVGNNHPYFLSQEIIDALFFDKNNYSDERKIINNYEENNAELSMDENLLEYPLSAIGAVRIWKKNCIRGFEVFYDRFFSNYGVRIFSPCARKDWEEAIKYIIKLSKILNTDIRTEDGEIYARENIENYPYDKSILAGLNYLSNHISAFIDTNINYIFFNKEIVEKIKKSKDQIKTFEQTVYMIKKELDKKEAERFERKELKSISYTIYENKEVILFLNPNLDFFNRNLSEKSQYKIDFALSIKDTQNKYFLSNSVEYNTFIKMLPKDSYRYIDARRILVKPLKKEDMYLLSKKCYKEFIRLGGKNDRSDNWRCYWKFL</sequence>
<organism evidence="1 2">
    <name type="scientific">Fusobacterium canifelinum</name>
    <dbReference type="NCBI Taxonomy" id="285729"/>
    <lineage>
        <taxon>Bacteria</taxon>
        <taxon>Fusobacteriati</taxon>
        <taxon>Fusobacteriota</taxon>
        <taxon>Fusobacteriia</taxon>
        <taxon>Fusobacteriales</taxon>
        <taxon>Fusobacteriaceae</taxon>
        <taxon>Fusobacterium</taxon>
    </lineage>
</organism>
<dbReference type="RefSeq" id="WP_201627770.1">
    <property type="nucleotide sequence ID" value="NZ_CP068114.1"/>
</dbReference>
<dbReference type="Proteomes" id="UP000595375">
    <property type="component" value="Chromosome"/>
</dbReference>
<reference evidence="1 2" key="1">
    <citation type="submission" date="2021-01" db="EMBL/GenBank/DDBJ databases">
        <title>FDA dAtabase for Regulatory Grade micrObial Sequences (FDA-ARGOS): Supporting development and validation of Infectious Disease Dx tests.</title>
        <authorList>
            <person name="Sproer C."/>
            <person name="Gronow S."/>
            <person name="Severitt S."/>
            <person name="Schroder I."/>
            <person name="Tallon L."/>
            <person name="Sadzewicz L."/>
            <person name="Zhao X."/>
            <person name="Boylan J."/>
            <person name="Ott S."/>
            <person name="Bowen H."/>
            <person name="Vavikolanu K."/>
            <person name="Mehta A."/>
            <person name="Aluvathingal J."/>
            <person name="Nadendla S."/>
            <person name="Lowell S."/>
            <person name="Myers T."/>
            <person name="Yan Y."/>
            <person name="Sichtig H."/>
        </authorList>
    </citation>
    <scope>NUCLEOTIDE SEQUENCE [LARGE SCALE GENOMIC DNA]</scope>
    <source>
        <strain evidence="1 2">FDAARGOS_1126</strain>
    </source>
</reference>
<evidence type="ECO:0000313" key="2">
    <source>
        <dbReference type="Proteomes" id="UP000595375"/>
    </source>
</evidence>
<name>A0ABX7CFX1_9FUSO</name>
<gene>
    <name evidence="1" type="ORF">I6I83_04410</name>
</gene>
<proteinExistence type="predicted"/>
<protein>
    <submittedName>
        <fullName evidence="1">DUF4299 family protein</fullName>
    </submittedName>
</protein>